<proteinExistence type="predicted"/>
<evidence type="ECO:0000313" key="3">
    <source>
        <dbReference type="WBParaSite" id="ALUE_0001110101-mRNA-1"/>
    </source>
</evidence>
<feature type="transmembrane region" description="Helical" evidence="1">
    <location>
        <begin position="187"/>
        <end position="210"/>
    </location>
</feature>
<protein>
    <submittedName>
        <fullName evidence="3">Transmembrane protein C9orf91 homolog</fullName>
    </submittedName>
</protein>
<reference evidence="3" key="1">
    <citation type="submission" date="2017-02" db="UniProtKB">
        <authorList>
            <consortium name="WormBaseParasite"/>
        </authorList>
    </citation>
    <scope>IDENTIFICATION</scope>
</reference>
<dbReference type="WBParaSite" id="ALUE_0001110101-mRNA-1">
    <property type="protein sequence ID" value="ALUE_0001110101-mRNA-1"/>
    <property type="gene ID" value="ALUE_0001110101"/>
</dbReference>
<sequence>MSTECPPNWVQFDESEVPPAEITLDNVHSTRDPILVDPARLMEPHGGLPQTRSSETNGTAAQIAVSAHEEKITNGTTAPTDPHATRGARVEREAFRNGRIICAVYPENTTMAWIVPARYNPYSMPKSLADDRLSISAEDYVTAMEMITNDFRFRCYCMFYSRLMALWISLSILVLILVLLGQPNGGLGVLIFALVWMLILLLGIICILIIRKHMLIGLRHCVQSANKLLVKSDMLAGVEDRGQLSCHKIVIFMYIRSSECLPDIERLIRQQNATAQPRAIEMSADEVKDLALRLVLKYSQNYVKETSKVKRLLFPTRPLEGVSEFSPKHCANSYCLCQYVEKRHFKRSPREWYERIF</sequence>
<dbReference type="AlphaFoldDB" id="A0A0M3I3A7"/>
<dbReference type="InterPro" id="IPR028054">
    <property type="entry name" value="DUF4481"/>
</dbReference>
<evidence type="ECO:0000256" key="1">
    <source>
        <dbReference type="SAM" id="Phobius"/>
    </source>
</evidence>
<keyword evidence="1" id="KW-1133">Transmembrane helix</keyword>
<dbReference type="PANTHER" id="PTHR31193">
    <property type="entry name" value="TRANSMEMBRANE PROTEIN C9ORF91"/>
    <property type="match status" value="1"/>
</dbReference>
<feature type="transmembrane region" description="Helical" evidence="1">
    <location>
        <begin position="159"/>
        <end position="181"/>
    </location>
</feature>
<evidence type="ECO:0000313" key="2">
    <source>
        <dbReference type="Proteomes" id="UP000036681"/>
    </source>
</evidence>
<keyword evidence="1" id="KW-0812">Transmembrane</keyword>
<keyword evidence="1" id="KW-0472">Membrane</keyword>
<accession>A0A0M3I3A7</accession>
<dbReference type="PANTHER" id="PTHR31193:SF1">
    <property type="entry name" value="TRANSMEMBRANE PROTEIN 268"/>
    <property type="match status" value="1"/>
</dbReference>
<organism evidence="2 3">
    <name type="scientific">Ascaris lumbricoides</name>
    <name type="common">Giant roundworm</name>
    <dbReference type="NCBI Taxonomy" id="6252"/>
    <lineage>
        <taxon>Eukaryota</taxon>
        <taxon>Metazoa</taxon>
        <taxon>Ecdysozoa</taxon>
        <taxon>Nematoda</taxon>
        <taxon>Chromadorea</taxon>
        <taxon>Rhabditida</taxon>
        <taxon>Spirurina</taxon>
        <taxon>Ascaridomorpha</taxon>
        <taxon>Ascaridoidea</taxon>
        <taxon>Ascarididae</taxon>
        <taxon>Ascaris</taxon>
    </lineage>
</organism>
<keyword evidence="2" id="KW-1185">Reference proteome</keyword>
<name>A0A0M3I3A7_ASCLU</name>
<dbReference type="Proteomes" id="UP000036681">
    <property type="component" value="Unplaced"/>
</dbReference>